<protein>
    <submittedName>
        <fullName evidence="2">Uncharacterized protein</fullName>
    </submittedName>
</protein>
<feature type="transmembrane region" description="Helical" evidence="1">
    <location>
        <begin position="84"/>
        <end position="102"/>
    </location>
</feature>
<gene>
    <name evidence="2" type="ORF">SAE01_30540</name>
</gene>
<name>A0A512BF24_9BACT</name>
<keyword evidence="1" id="KW-0472">Membrane</keyword>
<feature type="transmembrane region" description="Helical" evidence="1">
    <location>
        <begin position="122"/>
        <end position="138"/>
    </location>
</feature>
<dbReference type="RefSeq" id="WP_147204668.1">
    <property type="nucleotide sequence ID" value="NZ_BJYT01000011.1"/>
</dbReference>
<evidence type="ECO:0000256" key="1">
    <source>
        <dbReference type="SAM" id="Phobius"/>
    </source>
</evidence>
<dbReference type="AlphaFoldDB" id="A0A512BF24"/>
<comment type="caution">
    <text evidence="2">The sequence shown here is derived from an EMBL/GenBank/DDBJ whole genome shotgun (WGS) entry which is preliminary data.</text>
</comment>
<evidence type="ECO:0000313" key="3">
    <source>
        <dbReference type="Proteomes" id="UP000321513"/>
    </source>
</evidence>
<evidence type="ECO:0000313" key="2">
    <source>
        <dbReference type="EMBL" id="GEO10558.1"/>
    </source>
</evidence>
<keyword evidence="1" id="KW-0812">Transmembrane</keyword>
<accession>A0A512BF24</accession>
<dbReference type="EMBL" id="BJYT01000011">
    <property type="protein sequence ID" value="GEO10558.1"/>
    <property type="molecule type" value="Genomic_DNA"/>
</dbReference>
<dbReference type="Proteomes" id="UP000321513">
    <property type="component" value="Unassembled WGS sequence"/>
</dbReference>
<feature type="transmembrane region" description="Helical" evidence="1">
    <location>
        <begin position="144"/>
        <end position="162"/>
    </location>
</feature>
<feature type="transmembrane region" description="Helical" evidence="1">
    <location>
        <begin position="24"/>
        <end position="46"/>
    </location>
</feature>
<keyword evidence="1" id="KW-1133">Transmembrane helix</keyword>
<dbReference type="OrthoDB" id="1120881at2"/>
<proteinExistence type="predicted"/>
<sequence>MTDAFEQLSAIKDIKQMMERSSRFISLSGWSGISAGVCALAGAWFANNIMSRSRYAEDNSSSNLDYRNGHDRFDTVQEFIGNKLIVIAALTFLTAFVSAFIFTYLRSRKNNTPIWGTSARRLLINVSIPMIAGGVFLLKLILDGSYGVVAPGCLIFYGLALLNGSKYTLGEIRYLGYCEIILGIVSCWFIGWGLYFWAIGFGILHIVYGAFMLNKYERKEG</sequence>
<organism evidence="2 3">
    <name type="scientific">Segetibacter aerophilus</name>
    <dbReference type="NCBI Taxonomy" id="670293"/>
    <lineage>
        <taxon>Bacteria</taxon>
        <taxon>Pseudomonadati</taxon>
        <taxon>Bacteroidota</taxon>
        <taxon>Chitinophagia</taxon>
        <taxon>Chitinophagales</taxon>
        <taxon>Chitinophagaceae</taxon>
        <taxon>Segetibacter</taxon>
    </lineage>
</organism>
<keyword evidence="3" id="KW-1185">Reference proteome</keyword>
<reference evidence="2 3" key="1">
    <citation type="submission" date="2019-07" db="EMBL/GenBank/DDBJ databases">
        <title>Whole genome shotgun sequence of Segetibacter aerophilus NBRC 106135.</title>
        <authorList>
            <person name="Hosoyama A."/>
            <person name="Uohara A."/>
            <person name="Ohji S."/>
            <person name="Ichikawa N."/>
        </authorList>
    </citation>
    <scope>NUCLEOTIDE SEQUENCE [LARGE SCALE GENOMIC DNA]</scope>
    <source>
        <strain evidence="2 3">NBRC 106135</strain>
    </source>
</reference>